<dbReference type="AlphaFoldDB" id="A0A2S1R954"/>
<evidence type="ECO:0000313" key="2">
    <source>
        <dbReference type="Proteomes" id="UP000244928"/>
    </source>
</evidence>
<evidence type="ECO:0000313" key="1">
    <source>
        <dbReference type="EMBL" id="AWH92826.1"/>
    </source>
</evidence>
<keyword evidence="2" id="KW-1185">Reference proteome</keyword>
<dbReference type="OrthoDB" id="4775101at2"/>
<gene>
    <name evidence="1" type="ORF">A6035_12365</name>
</gene>
<protein>
    <submittedName>
        <fullName evidence="1">Uncharacterized protein</fullName>
    </submittedName>
</protein>
<dbReference type="EMBL" id="CP015449">
    <property type="protein sequence ID" value="AWH92826.1"/>
    <property type="molecule type" value="Genomic_DNA"/>
</dbReference>
<reference evidence="1 2" key="1">
    <citation type="submission" date="2016-04" db="EMBL/GenBank/DDBJ databases">
        <title>Complete genome sequence of Dietzia lutea YIM 80766T, a strain isolated from desert soil in Egypt.</title>
        <authorList>
            <person name="Zhao J."/>
            <person name="Hu B."/>
            <person name="Geng S."/>
            <person name="Nie Y."/>
            <person name="Tang Y."/>
        </authorList>
    </citation>
    <scope>NUCLEOTIDE SEQUENCE [LARGE SCALE GENOMIC DNA]</scope>
    <source>
        <strain evidence="1 2">YIM 80766</strain>
    </source>
</reference>
<dbReference type="Proteomes" id="UP000244928">
    <property type="component" value="Chromosome"/>
</dbReference>
<accession>A0A2S1R954</accession>
<organism evidence="1 2">
    <name type="scientific">Dietzia lutea</name>
    <dbReference type="NCBI Taxonomy" id="546160"/>
    <lineage>
        <taxon>Bacteria</taxon>
        <taxon>Bacillati</taxon>
        <taxon>Actinomycetota</taxon>
        <taxon>Actinomycetes</taxon>
        <taxon>Mycobacteriales</taxon>
        <taxon>Dietziaceae</taxon>
        <taxon>Dietzia</taxon>
    </lineage>
</organism>
<dbReference type="RefSeq" id="WP_108848038.1">
    <property type="nucleotide sequence ID" value="NZ_CP015449.1"/>
</dbReference>
<proteinExistence type="predicted"/>
<name>A0A2S1R954_9ACTN</name>
<dbReference type="KEGG" id="dlu:A6035_12365"/>
<sequence length="162" mass="17451">MPLILALVVLAVLAGVVAWIASTGWLVRSGLEDLARHRRLSRGTDTAQLTAERAVDTARRTHALASEALAATLDRWYELRSTLGIGTPLEAEYPAVRDALDGDPAFTQLLERANDALVDSTTNRPSGVADLLTEAARLDALTVAVRDHIHRARRAPGRGDRG</sequence>